<proteinExistence type="predicted"/>
<comment type="catalytic activity">
    <reaction evidence="6">
        <text>2 R'C(R)SH + O2 = R'C(R)S-S(R)CR' + H2O2</text>
        <dbReference type="Rhea" id="RHEA:17357"/>
        <dbReference type="ChEBI" id="CHEBI:15379"/>
        <dbReference type="ChEBI" id="CHEBI:16240"/>
        <dbReference type="ChEBI" id="CHEBI:16520"/>
        <dbReference type="ChEBI" id="CHEBI:17412"/>
        <dbReference type="EC" id="1.8.3.2"/>
    </reaction>
</comment>
<dbReference type="InterPro" id="IPR036774">
    <property type="entry name" value="ERV/ALR_sulphydryl_oxid_sf"/>
</dbReference>
<dbReference type="InterPro" id="IPR039799">
    <property type="entry name" value="ALR/ERV"/>
</dbReference>
<dbReference type="Gene3D" id="1.20.120.310">
    <property type="entry name" value="ERV/ALR sulfhydryl oxidase domain"/>
    <property type="match status" value="1"/>
</dbReference>
<keyword evidence="5" id="KW-1015">Disulfide bond</keyword>
<dbReference type="FunFam" id="1.20.120.310:FF:000002">
    <property type="entry name" value="Sulfhydryl oxidase"/>
    <property type="match status" value="1"/>
</dbReference>
<evidence type="ECO:0000256" key="3">
    <source>
        <dbReference type="ARBA" id="ARBA00022827"/>
    </source>
</evidence>
<reference evidence="8 9" key="1">
    <citation type="journal article" date="2016" name="Mol. Biol. Evol.">
        <title>Comparative Genomics of Early-Diverging Mushroom-Forming Fungi Provides Insights into the Origins of Lignocellulose Decay Capabilities.</title>
        <authorList>
            <person name="Nagy L.G."/>
            <person name="Riley R."/>
            <person name="Tritt A."/>
            <person name="Adam C."/>
            <person name="Daum C."/>
            <person name="Floudas D."/>
            <person name="Sun H."/>
            <person name="Yadav J.S."/>
            <person name="Pangilinan J."/>
            <person name="Larsson K.H."/>
            <person name="Matsuura K."/>
            <person name="Barry K."/>
            <person name="Labutti K."/>
            <person name="Kuo R."/>
            <person name="Ohm R.A."/>
            <person name="Bhattacharya S.S."/>
            <person name="Shirouzu T."/>
            <person name="Yoshinaga Y."/>
            <person name="Martin F.M."/>
            <person name="Grigoriev I.V."/>
            <person name="Hibbett D.S."/>
        </authorList>
    </citation>
    <scope>NUCLEOTIDE SEQUENCE [LARGE SCALE GENOMIC DNA]</scope>
    <source>
        <strain evidence="8 9">HHB12733</strain>
    </source>
</reference>
<dbReference type="PANTHER" id="PTHR12645">
    <property type="entry name" value="ALR/ERV"/>
    <property type="match status" value="1"/>
</dbReference>
<dbReference type="Pfam" id="PF04777">
    <property type="entry name" value="Evr1_Alr"/>
    <property type="match status" value="1"/>
</dbReference>
<organism evidence="8 9">
    <name type="scientific">Calocera cornea HHB12733</name>
    <dbReference type="NCBI Taxonomy" id="1353952"/>
    <lineage>
        <taxon>Eukaryota</taxon>
        <taxon>Fungi</taxon>
        <taxon>Dikarya</taxon>
        <taxon>Basidiomycota</taxon>
        <taxon>Agaricomycotina</taxon>
        <taxon>Dacrymycetes</taxon>
        <taxon>Dacrymycetales</taxon>
        <taxon>Dacrymycetaceae</taxon>
        <taxon>Calocera</taxon>
    </lineage>
</organism>
<name>A0A165IZM5_9BASI</name>
<dbReference type="SUPFAM" id="SSF69000">
    <property type="entry name" value="FAD-dependent thiol oxidase"/>
    <property type="match status" value="1"/>
</dbReference>
<keyword evidence="2 6" id="KW-0285">Flavoprotein</keyword>
<evidence type="ECO:0000313" key="9">
    <source>
        <dbReference type="Proteomes" id="UP000076842"/>
    </source>
</evidence>
<evidence type="ECO:0000313" key="8">
    <source>
        <dbReference type="EMBL" id="KZT61176.1"/>
    </source>
</evidence>
<dbReference type="PROSITE" id="PS51324">
    <property type="entry name" value="ERV_ALR"/>
    <property type="match status" value="1"/>
</dbReference>
<dbReference type="InterPro" id="IPR017905">
    <property type="entry name" value="ERV/ALR_sulphydryl_oxidase"/>
</dbReference>
<dbReference type="Proteomes" id="UP000076842">
    <property type="component" value="Unassembled WGS sequence"/>
</dbReference>
<dbReference type="GO" id="GO:0005739">
    <property type="term" value="C:mitochondrion"/>
    <property type="evidence" value="ECO:0007669"/>
    <property type="project" value="TreeGrafter"/>
</dbReference>
<evidence type="ECO:0000256" key="6">
    <source>
        <dbReference type="RuleBase" id="RU371123"/>
    </source>
</evidence>
<accession>A0A165IZM5</accession>
<dbReference type="EC" id="1.8.3.2" evidence="6"/>
<evidence type="ECO:0000256" key="5">
    <source>
        <dbReference type="ARBA" id="ARBA00023157"/>
    </source>
</evidence>
<evidence type="ECO:0000256" key="1">
    <source>
        <dbReference type="ARBA" id="ARBA00001974"/>
    </source>
</evidence>
<evidence type="ECO:0000256" key="4">
    <source>
        <dbReference type="ARBA" id="ARBA00023002"/>
    </source>
</evidence>
<keyword evidence="3 6" id="KW-0274">FAD</keyword>
<dbReference type="STRING" id="1353952.A0A165IZM5"/>
<dbReference type="InParanoid" id="A0A165IZM5"/>
<dbReference type="EMBL" id="KV423925">
    <property type="protein sequence ID" value="KZT61176.1"/>
    <property type="molecule type" value="Genomic_DNA"/>
</dbReference>
<keyword evidence="4 6" id="KW-0560">Oxidoreductase</keyword>
<evidence type="ECO:0000256" key="2">
    <source>
        <dbReference type="ARBA" id="ARBA00022630"/>
    </source>
</evidence>
<feature type="domain" description="ERV/ALR sulfhydryl oxidase" evidence="7">
    <location>
        <begin position="74"/>
        <end position="174"/>
    </location>
</feature>
<gene>
    <name evidence="8" type="ORF">CALCODRAFT_491586</name>
</gene>
<dbReference type="OrthoDB" id="59470at2759"/>
<evidence type="ECO:0000259" key="7">
    <source>
        <dbReference type="PROSITE" id="PS51324"/>
    </source>
</evidence>
<dbReference type="GO" id="GO:0016971">
    <property type="term" value="F:flavin-dependent sulfhydryl oxidase activity"/>
    <property type="evidence" value="ECO:0007669"/>
    <property type="project" value="InterPro"/>
</dbReference>
<sequence>MPMVSRFTRVFLAVSLLLTLALVSVFFNPPVRTYFDPWTGVELSEGGVEHRGTDDMLDLERVMGGDVIMGKLANETAKAELGRAAWRVLHLVTLRYPDKPTPDQRDTLRSFFYLFARLYPCGQCAQEFQQLLKEYPPQTSSRKTASLWLCHVHNLVNERLEKPAFDCTKLDEAYDCGCGTDKDNEDDDDDPLIEGLARDRVTNEALQKGGIGL</sequence>
<protein>
    <recommendedName>
        <fullName evidence="6">Sulfhydryl oxidase</fullName>
        <ecNumber evidence="6">1.8.3.2</ecNumber>
    </recommendedName>
</protein>
<dbReference type="AlphaFoldDB" id="A0A165IZM5"/>
<dbReference type="PANTHER" id="PTHR12645:SF1">
    <property type="entry name" value="FAD-LINKED SULFHYDRYL OXIDASE ERV2"/>
    <property type="match status" value="1"/>
</dbReference>
<comment type="cofactor">
    <cofactor evidence="1 6">
        <name>FAD</name>
        <dbReference type="ChEBI" id="CHEBI:57692"/>
    </cofactor>
</comment>
<dbReference type="GO" id="GO:0050660">
    <property type="term" value="F:flavin adenine dinucleotide binding"/>
    <property type="evidence" value="ECO:0007669"/>
    <property type="project" value="TreeGrafter"/>
</dbReference>
<keyword evidence="9" id="KW-1185">Reference proteome</keyword>